<dbReference type="InterPro" id="IPR037120">
    <property type="entry name" value="Haem_peroxidase_sf_animal"/>
</dbReference>
<dbReference type="InterPro" id="IPR010255">
    <property type="entry name" value="Haem_peroxidase_sf"/>
</dbReference>
<evidence type="ECO:0000313" key="9">
    <source>
        <dbReference type="Proteomes" id="UP001195483"/>
    </source>
</evidence>
<dbReference type="SUPFAM" id="SSF47473">
    <property type="entry name" value="EF-hand"/>
    <property type="match status" value="1"/>
</dbReference>
<dbReference type="InterPro" id="IPR019791">
    <property type="entry name" value="Haem_peroxidase_animal"/>
</dbReference>
<evidence type="ECO:0000256" key="1">
    <source>
        <dbReference type="ARBA" id="ARBA00005644"/>
    </source>
</evidence>
<feature type="domain" description="EF-hand" evidence="7">
    <location>
        <begin position="361"/>
        <end position="391"/>
    </location>
</feature>
<dbReference type="EC" id="1.6.3.1" evidence="2"/>
<evidence type="ECO:0000313" key="8">
    <source>
        <dbReference type="EMBL" id="KAK3602519.1"/>
    </source>
</evidence>
<gene>
    <name evidence="8" type="ORF">CHS0354_029336</name>
</gene>
<dbReference type="EMBL" id="JAEAOA010001758">
    <property type="protein sequence ID" value="KAK3602519.1"/>
    <property type="molecule type" value="Genomic_DNA"/>
</dbReference>
<dbReference type="PROSITE" id="PS50292">
    <property type="entry name" value="PEROXIDASE_3"/>
    <property type="match status" value="1"/>
</dbReference>
<dbReference type="PROSITE" id="PS50222">
    <property type="entry name" value="EF_HAND_2"/>
    <property type="match status" value="2"/>
</dbReference>
<dbReference type="GO" id="GO:0005509">
    <property type="term" value="F:calcium ion binding"/>
    <property type="evidence" value="ECO:0007669"/>
    <property type="project" value="InterPro"/>
</dbReference>
<feature type="transmembrane region" description="Helical" evidence="6">
    <location>
        <begin position="190"/>
        <end position="212"/>
    </location>
</feature>
<evidence type="ECO:0000256" key="5">
    <source>
        <dbReference type="ARBA" id="ARBA00048762"/>
    </source>
</evidence>
<dbReference type="Proteomes" id="UP001195483">
    <property type="component" value="Unassembled WGS sequence"/>
</dbReference>
<dbReference type="InterPro" id="IPR011992">
    <property type="entry name" value="EF-hand-dom_pair"/>
</dbReference>
<keyword evidence="6" id="KW-0472">Membrane</keyword>
<dbReference type="GO" id="GO:0042744">
    <property type="term" value="P:hydrogen peroxide catabolic process"/>
    <property type="evidence" value="ECO:0007669"/>
    <property type="project" value="UniProtKB-KW"/>
</dbReference>
<reference evidence="8" key="1">
    <citation type="journal article" date="2021" name="Genome Biol. Evol.">
        <title>A High-Quality Reference Genome for a Parasitic Bivalve with Doubly Uniparental Inheritance (Bivalvia: Unionida).</title>
        <authorList>
            <person name="Smith C.H."/>
        </authorList>
    </citation>
    <scope>NUCLEOTIDE SEQUENCE</scope>
    <source>
        <strain evidence="8">CHS0354</strain>
    </source>
</reference>
<feature type="domain" description="EF-hand" evidence="7">
    <location>
        <begin position="325"/>
        <end position="360"/>
    </location>
</feature>
<organism evidence="8 9">
    <name type="scientific">Potamilus streckersoni</name>
    <dbReference type="NCBI Taxonomy" id="2493646"/>
    <lineage>
        <taxon>Eukaryota</taxon>
        <taxon>Metazoa</taxon>
        <taxon>Spiralia</taxon>
        <taxon>Lophotrochozoa</taxon>
        <taxon>Mollusca</taxon>
        <taxon>Bivalvia</taxon>
        <taxon>Autobranchia</taxon>
        <taxon>Heteroconchia</taxon>
        <taxon>Palaeoheterodonta</taxon>
        <taxon>Unionida</taxon>
        <taxon>Unionoidea</taxon>
        <taxon>Unionidae</taxon>
        <taxon>Ambleminae</taxon>
        <taxon>Lampsilini</taxon>
        <taxon>Potamilus</taxon>
    </lineage>
</organism>
<dbReference type="PANTHER" id="PTHR11475:SF144">
    <property type="entry name" value="NAD(P)H OXIDASE (H2O2-FORMING)"/>
    <property type="match status" value="1"/>
</dbReference>
<name>A0AAE0W652_9BIVA</name>
<comment type="similarity">
    <text evidence="1">In the N-terminal section; belongs to the peroxidase family.</text>
</comment>
<evidence type="ECO:0000256" key="4">
    <source>
        <dbReference type="ARBA" id="ARBA00047455"/>
    </source>
</evidence>
<comment type="caution">
    <text evidence="8">The sequence shown here is derived from an EMBL/GenBank/DDBJ whole genome shotgun (WGS) entry which is preliminary data.</text>
</comment>
<evidence type="ECO:0000256" key="2">
    <source>
        <dbReference type="ARBA" id="ARBA00012698"/>
    </source>
</evidence>
<protein>
    <recommendedName>
        <fullName evidence="2">NAD(P)H oxidase (H2O2-forming)</fullName>
        <ecNumber evidence="2">1.6.3.1</ecNumber>
    </recommendedName>
</protein>
<sequence>MPGVNQFEVLIPLFEERQDKKLQLNIPGSPRSVHALRLCNTYWNPQPIRNLRRVYGNTSKPDNVDIFPAGLLETTPEGVGETFRAIILVQFLRIRHSDRFWFENTKNGLFTEDEIEEIWNVTICDIITKVTHIGPDDIQWNPLLLRDSPCQQPKQLVADGNETFNDTDNTLVIEQCTPLKHYDYFAESQVSFILTFLGLGLCVPIAFGVLIFMAKYRQQRKMEAVTRDVSITQVPGTFLKLEKFLKSTEVDHETHMFSEAIIFKDTETKENRKELLDKVFRVVCLQAFKQSSERVKLKLDLKLTNDISKIQLTRTEFADALGLRSNSVFLRNMFLMVDRDAKSFVSFHQFMDMYVILARGNAEEKAKFLVSMNDLKGQGYLTKADFGEMIK</sequence>
<accession>A0AAE0W652</accession>
<keyword evidence="6" id="KW-0812">Transmembrane</keyword>
<dbReference type="GO" id="GO:0006979">
    <property type="term" value="P:response to oxidative stress"/>
    <property type="evidence" value="ECO:0007669"/>
    <property type="project" value="InterPro"/>
</dbReference>
<reference evidence="8" key="3">
    <citation type="submission" date="2023-05" db="EMBL/GenBank/DDBJ databases">
        <authorList>
            <person name="Smith C.H."/>
        </authorList>
    </citation>
    <scope>NUCLEOTIDE SEQUENCE</scope>
    <source>
        <strain evidence="8">CHS0354</strain>
        <tissue evidence="8">Mantle</tissue>
    </source>
</reference>
<dbReference type="GO" id="GO:0016174">
    <property type="term" value="F:NAD(P)H oxidase H2O2-forming activity"/>
    <property type="evidence" value="ECO:0007669"/>
    <property type="project" value="UniProtKB-EC"/>
</dbReference>
<proteinExistence type="inferred from homology"/>
<dbReference type="InterPro" id="IPR002048">
    <property type="entry name" value="EF_hand_dom"/>
</dbReference>
<keyword evidence="6" id="KW-1133">Transmembrane helix</keyword>
<reference evidence="8" key="2">
    <citation type="journal article" date="2021" name="Genome Biol. Evol.">
        <title>Developing a high-quality reference genome for a parasitic bivalve with doubly uniparental inheritance (Bivalvia: Unionida).</title>
        <authorList>
            <person name="Smith C.H."/>
        </authorList>
    </citation>
    <scope>NUCLEOTIDE SEQUENCE</scope>
    <source>
        <strain evidence="8">CHS0354</strain>
        <tissue evidence="8">Mantle</tissue>
    </source>
</reference>
<dbReference type="GO" id="GO:0004601">
    <property type="term" value="F:peroxidase activity"/>
    <property type="evidence" value="ECO:0007669"/>
    <property type="project" value="InterPro"/>
</dbReference>
<comment type="catalytic activity">
    <reaction evidence="5">
        <text>NADPH + O2 + H(+) = H2O2 + NADP(+)</text>
        <dbReference type="Rhea" id="RHEA:11260"/>
        <dbReference type="ChEBI" id="CHEBI:15378"/>
        <dbReference type="ChEBI" id="CHEBI:15379"/>
        <dbReference type="ChEBI" id="CHEBI:16240"/>
        <dbReference type="ChEBI" id="CHEBI:57783"/>
        <dbReference type="ChEBI" id="CHEBI:58349"/>
        <dbReference type="EC" id="1.6.3.1"/>
    </reaction>
</comment>
<keyword evidence="3" id="KW-0560">Oxidoreductase</keyword>
<keyword evidence="3" id="KW-0376">Hydrogen peroxide</keyword>
<evidence type="ECO:0000259" key="7">
    <source>
        <dbReference type="PROSITE" id="PS50222"/>
    </source>
</evidence>
<dbReference type="Pfam" id="PF03098">
    <property type="entry name" value="An_peroxidase"/>
    <property type="match status" value="1"/>
</dbReference>
<dbReference type="GO" id="GO:0020037">
    <property type="term" value="F:heme binding"/>
    <property type="evidence" value="ECO:0007669"/>
    <property type="project" value="InterPro"/>
</dbReference>
<evidence type="ECO:0000256" key="3">
    <source>
        <dbReference type="ARBA" id="ARBA00023324"/>
    </source>
</evidence>
<dbReference type="Gene3D" id="1.10.640.10">
    <property type="entry name" value="Haem peroxidase domain superfamily, animal type"/>
    <property type="match status" value="1"/>
</dbReference>
<keyword evidence="9" id="KW-1185">Reference proteome</keyword>
<comment type="catalytic activity">
    <reaction evidence="4">
        <text>NADH + O2 + H(+) = H2O2 + NAD(+)</text>
        <dbReference type="Rhea" id="RHEA:11264"/>
        <dbReference type="ChEBI" id="CHEBI:15378"/>
        <dbReference type="ChEBI" id="CHEBI:15379"/>
        <dbReference type="ChEBI" id="CHEBI:16240"/>
        <dbReference type="ChEBI" id="CHEBI:57540"/>
        <dbReference type="ChEBI" id="CHEBI:57945"/>
        <dbReference type="EC" id="1.6.3.1"/>
    </reaction>
</comment>
<evidence type="ECO:0000256" key="6">
    <source>
        <dbReference type="SAM" id="Phobius"/>
    </source>
</evidence>
<dbReference type="SUPFAM" id="SSF48113">
    <property type="entry name" value="Heme-dependent peroxidases"/>
    <property type="match status" value="1"/>
</dbReference>
<dbReference type="AlphaFoldDB" id="A0AAE0W652"/>
<keyword evidence="3" id="KW-0575">Peroxidase</keyword>
<dbReference type="Gene3D" id="1.10.238.10">
    <property type="entry name" value="EF-hand"/>
    <property type="match status" value="1"/>
</dbReference>
<dbReference type="PANTHER" id="PTHR11475">
    <property type="entry name" value="OXIDASE/PEROXIDASE"/>
    <property type="match status" value="1"/>
</dbReference>